<dbReference type="SMART" id="SM00481">
    <property type="entry name" value="POLIIIAc"/>
    <property type="match status" value="1"/>
</dbReference>
<evidence type="ECO:0000313" key="2">
    <source>
        <dbReference type="EMBL" id="CUP06533.1"/>
    </source>
</evidence>
<dbReference type="AlphaFoldDB" id="A0A174K328"/>
<dbReference type="RefSeq" id="WP_055154868.1">
    <property type="nucleotide sequence ID" value="NZ_CYZU01000053.1"/>
</dbReference>
<reference evidence="2 3" key="1">
    <citation type="submission" date="2015-09" db="EMBL/GenBank/DDBJ databases">
        <authorList>
            <consortium name="Pathogen Informatics"/>
        </authorList>
    </citation>
    <scope>NUCLEOTIDE SEQUENCE [LARGE SCALE GENOMIC DNA]</scope>
    <source>
        <strain evidence="2 3">2789STDY5834876</strain>
    </source>
</reference>
<dbReference type="PANTHER" id="PTHR36928:SF1">
    <property type="entry name" value="PHOSPHATASE YCDX-RELATED"/>
    <property type="match status" value="1"/>
</dbReference>
<proteinExistence type="predicted"/>
<dbReference type="GO" id="GO:0005829">
    <property type="term" value="C:cytosol"/>
    <property type="evidence" value="ECO:0007669"/>
    <property type="project" value="TreeGrafter"/>
</dbReference>
<protein>
    <submittedName>
        <fullName evidence="2">Probable phosphatase YcdX</fullName>
        <ecNumber evidence="2">3.1.3.-</ecNumber>
    </submittedName>
</protein>
<keyword evidence="2" id="KW-0378">Hydrolase</keyword>
<dbReference type="PANTHER" id="PTHR36928">
    <property type="entry name" value="PHOSPHATASE YCDX-RELATED"/>
    <property type="match status" value="1"/>
</dbReference>
<sequence length="244" mass="27034">MKFVADTHAHTLASGHAYSTIREMAAAGAAKGLQALAITEHAPEMPGTCNFIYFQNMDVVPREMNGMQMLFGAELNIMDPDGTVDLPESICRDLDIVIASIHPPCYGKGRSIEENTRAYIEVMKKPYINIIGHPDDGRFPVDYEALVKAAGETKTLLELNNASLRPQSFRQGTRENTLTLLELCKQYGVPVTTGSDAHVDVDAGNFRNILDILKYCDFPEDLIVTTDFEKLKPYLNRYSSQGSL</sequence>
<name>A0A174K328_9FIRM</name>
<dbReference type="GO" id="GO:0042578">
    <property type="term" value="F:phosphoric ester hydrolase activity"/>
    <property type="evidence" value="ECO:0007669"/>
    <property type="project" value="TreeGrafter"/>
</dbReference>
<dbReference type="CDD" id="cd07437">
    <property type="entry name" value="PHP_HisPPase_Ycdx_like"/>
    <property type="match status" value="1"/>
</dbReference>
<dbReference type="NCBIfam" id="NF006702">
    <property type="entry name" value="PRK09248.1"/>
    <property type="match status" value="1"/>
</dbReference>
<dbReference type="GO" id="GO:0008270">
    <property type="term" value="F:zinc ion binding"/>
    <property type="evidence" value="ECO:0007669"/>
    <property type="project" value="TreeGrafter"/>
</dbReference>
<dbReference type="InterPro" id="IPR016195">
    <property type="entry name" value="Pol/histidinol_Pase-like"/>
</dbReference>
<dbReference type="STRING" id="39482.ERS852491_04171"/>
<dbReference type="Pfam" id="PF02811">
    <property type="entry name" value="PHP"/>
    <property type="match status" value="1"/>
</dbReference>
<dbReference type="InterPro" id="IPR050243">
    <property type="entry name" value="PHP_phosphatase"/>
</dbReference>
<dbReference type="Proteomes" id="UP000095544">
    <property type="component" value="Unassembled WGS sequence"/>
</dbReference>
<feature type="domain" description="Polymerase/histidinol phosphatase N-terminal" evidence="1">
    <location>
        <begin position="5"/>
        <end position="79"/>
    </location>
</feature>
<dbReference type="SUPFAM" id="SSF89550">
    <property type="entry name" value="PHP domain-like"/>
    <property type="match status" value="1"/>
</dbReference>
<dbReference type="OrthoDB" id="9808747at2"/>
<gene>
    <name evidence="2" type="primary">ycdX_2</name>
    <name evidence="2" type="ORF">ERS852491_04171</name>
</gene>
<evidence type="ECO:0000259" key="1">
    <source>
        <dbReference type="SMART" id="SM00481"/>
    </source>
</evidence>
<dbReference type="EMBL" id="CYZU01000053">
    <property type="protein sequence ID" value="CUP06533.1"/>
    <property type="molecule type" value="Genomic_DNA"/>
</dbReference>
<evidence type="ECO:0000313" key="3">
    <source>
        <dbReference type="Proteomes" id="UP000095544"/>
    </source>
</evidence>
<dbReference type="InterPro" id="IPR003141">
    <property type="entry name" value="Pol/His_phosphatase_N"/>
</dbReference>
<dbReference type="InterPro" id="IPR004013">
    <property type="entry name" value="PHP_dom"/>
</dbReference>
<organism evidence="2 3">
    <name type="scientific">Faecalicatena contorta</name>
    <dbReference type="NCBI Taxonomy" id="39482"/>
    <lineage>
        <taxon>Bacteria</taxon>
        <taxon>Bacillati</taxon>
        <taxon>Bacillota</taxon>
        <taxon>Clostridia</taxon>
        <taxon>Lachnospirales</taxon>
        <taxon>Lachnospiraceae</taxon>
        <taxon>Faecalicatena</taxon>
    </lineage>
</organism>
<dbReference type="Gene3D" id="3.20.20.140">
    <property type="entry name" value="Metal-dependent hydrolases"/>
    <property type="match status" value="1"/>
</dbReference>
<accession>A0A174K328</accession>
<dbReference type="EC" id="3.1.3.-" evidence="2"/>